<dbReference type="KEGG" id="ssei:FJR45_07395"/>
<keyword evidence="14" id="KW-1185">Reference proteome</keyword>
<dbReference type="GO" id="GO:0016036">
    <property type="term" value="P:cellular response to phosphate starvation"/>
    <property type="evidence" value="ECO:0007669"/>
    <property type="project" value="TreeGrafter"/>
</dbReference>
<dbReference type="PANTHER" id="PTHR45453:SF2">
    <property type="entry name" value="HISTIDINE KINASE"/>
    <property type="match status" value="1"/>
</dbReference>
<evidence type="ECO:0000313" key="13">
    <source>
        <dbReference type="EMBL" id="QOP43784.1"/>
    </source>
</evidence>
<dbReference type="SUPFAM" id="SSF47384">
    <property type="entry name" value="Homodimeric domain of signal transducing histidine kinase"/>
    <property type="match status" value="1"/>
</dbReference>
<dbReference type="InterPro" id="IPR050351">
    <property type="entry name" value="BphY/WalK/GraS-like"/>
</dbReference>
<feature type="transmembrane region" description="Helical" evidence="11">
    <location>
        <begin position="140"/>
        <end position="163"/>
    </location>
</feature>
<evidence type="ECO:0000256" key="10">
    <source>
        <dbReference type="ARBA" id="ARBA00023136"/>
    </source>
</evidence>
<reference evidence="13 14" key="1">
    <citation type="submission" date="2019-06" db="EMBL/GenBank/DDBJ databases">
        <title>Sulfurimonas gotlandica sp. nov., a chemoautotrophic and psychrotolerant epsilonproteobacterium isolated from a pelagic redoxcline, and an emended description of the genus Sulfurimonas.</title>
        <authorList>
            <person name="Wang S."/>
            <person name="Jiang L."/>
            <person name="Shao Z."/>
        </authorList>
    </citation>
    <scope>NUCLEOTIDE SEQUENCE [LARGE SCALE GENOMIC DNA]</scope>
    <source>
        <strain evidence="13 14">S2-6</strain>
    </source>
</reference>
<dbReference type="InterPro" id="IPR003594">
    <property type="entry name" value="HATPase_dom"/>
</dbReference>
<dbReference type="PRINTS" id="PR00344">
    <property type="entry name" value="BCTRLSENSOR"/>
</dbReference>
<dbReference type="AlphaFoldDB" id="A0A7M1B229"/>
<dbReference type="RefSeq" id="WP_193149972.1">
    <property type="nucleotide sequence ID" value="NZ_CP041235.1"/>
</dbReference>
<dbReference type="InterPro" id="IPR005467">
    <property type="entry name" value="His_kinase_dom"/>
</dbReference>
<dbReference type="EC" id="2.7.13.3" evidence="3"/>
<keyword evidence="5" id="KW-0597">Phosphoprotein</keyword>
<keyword evidence="7 11" id="KW-0812">Transmembrane</keyword>
<dbReference type="GO" id="GO:0004721">
    <property type="term" value="F:phosphoprotein phosphatase activity"/>
    <property type="evidence" value="ECO:0007669"/>
    <property type="project" value="TreeGrafter"/>
</dbReference>
<dbReference type="InterPro" id="IPR004358">
    <property type="entry name" value="Sig_transdc_His_kin-like_C"/>
</dbReference>
<comment type="subcellular location">
    <subcellularLocation>
        <location evidence="2">Cell membrane</location>
        <topology evidence="2">Multi-pass membrane protein</topology>
    </subcellularLocation>
</comment>
<dbReference type="InterPro" id="IPR036097">
    <property type="entry name" value="HisK_dim/P_sf"/>
</dbReference>
<evidence type="ECO:0000256" key="5">
    <source>
        <dbReference type="ARBA" id="ARBA00022553"/>
    </source>
</evidence>
<accession>A0A7M1B229</accession>
<name>A0A7M1B229_9BACT</name>
<dbReference type="InterPro" id="IPR036890">
    <property type="entry name" value="HATPase_C_sf"/>
</dbReference>
<proteinExistence type="predicted"/>
<protein>
    <recommendedName>
        <fullName evidence="3">histidine kinase</fullName>
        <ecNumber evidence="3">2.7.13.3</ecNumber>
    </recommendedName>
</protein>
<evidence type="ECO:0000256" key="1">
    <source>
        <dbReference type="ARBA" id="ARBA00000085"/>
    </source>
</evidence>
<dbReference type="PROSITE" id="PS50109">
    <property type="entry name" value="HIS_KIN"/>
    <property type="match status" value="1"/>
</dbReference>
<evidence type="ECO:0000256" key="11">
    <source>
        <dbReference type="SAM" id="Phobius"/>
    </source>
</evidence>
<dbReference type="Pfam" id="PF02518">
    <property type="entry name" value="HATPase_c"/>
    <property type="match status" value="1"/>
</dbReference>
<dbReference type="GO" id="GO:0005886">
    <property type="term" value="C:plasma membrane"/>
    <property type="evidence" value="ECO:0007669"/>
    <property type="project" value="UniProtKB-SubCell"/>
</dbReference>
<feature type="transmembrane region" description="Helical" evidence="11">
    <location>
        <begin position="12"/>
        <end position="32"/>
    </location>
</feature>
<evidence type="ECO:0000256" key="9">
    <source>
        <dbReference type="ARBA" id="ARBA00022989"/>
    </source>
</evidence>
<evidence type="ECO:0000256" key="6">
    <source>
        <dbReference type="ARBA" id="ARBA00022679"/>
    </source>
</evidence>
<keyword evidence="6" id="KW-0808">Transferase</keyword>
<keyword evidence="8 13" id="KW-0418">Kinase</keyword>
<keyword evidence="9 11" id="KW-1133">Transmembrane helix</keyword>
<comment type="catalytic activity">
    <reaction evidence="1">
        <text>ATP + protein L-histidine = ADP + protein N-phospho-L-histidine.</text>
        <dbReference type="EC" id="2.7.13.3"/>
    </reaction>
</comment>
<dbReference type="PANTHER" id="PTHR45453">
    <property type="entry name" value="PHOSPHATE REGULON SENSOR PROTEIN PHOR"/>
    <property type="match status" value="1"/>
</dbReference>
<evidence type="ECO:0000256" key="2">
    <source>
        <dbReference type="ARBA" id="ARBA00004651"/>
    </source>
</evidence>
<feature type="domain" description="Histidine kinase" evidence="12">
    <location>
        <begin position="179"/>
        <end position="383"/>
    </location>
</feature>
<keyword evidence="10 11" id="KW-0472">Membrane</keyword>
<dbReference type="GO" id="GO:0000155">
    <property type="term" value="F:phosphorelay sensor kinase activity"/>
    <property type="evidence" value="ECO:0007669"/>
    <property type="project" value="InterPro"/>
</dbReference>
<dbReference type="SUPFAM" id="SSF55874">
    <property type="entry name" value="ATPase domain of HSP90 chaperone/DNA topoisomerase II/histidine kinase"/>
    <property type="match status" value="1"/>
</dbReference>
<dbReference type="Gene3D" id="3.30.565.10">
    <property type="entry name" value="Histidine kinase-like ATPase, C-terminal domain"/>
    <property type="match status" value="1"/>
</dbReference>
<evidence type="ECO:0000313" key="14">
    <source>
        <dbReference type="Proteomes" id="UP000593719"/>
    </source>
</evidence>
<dbReference type="EMBL" id="CP041235">
    <property type="protein sequence ID" value="QOP43784.1"/>
    <property type="molecule type" value="Genomic_DNA"/>
</dbReference>
<dbReference type="InterPro" id="IPR003661">
    <property type="entry name" value="HisK_dim/P_dom"/>
</dbReference>
<organism evidence="13 14">
    <name type="scientific">Sulfurimonas sediminis</name>
    <dbReference type="NCBI Taxonomy" id="2590020"/>
    <lineage>
        <taxon>Bacteria</taxon>
        <taxon>Pseudomonadati</taxon>
        <taxon>Campylobacterota</taxon>
        <taxon>Epsilonproteobacteria</taxon>
        <taxon>Campylobacterales</taxon>
        <taxon>Sulfurimonadaceae</taxon>
        <taxon>Sulfurimonas</taxon>
    </lineage>
</organism>
<evidence type="ECO:0000259" key="12">
    <source>
        <dbReference type="PROSITE" id="PS50109"/>
    </source>
</evidence>
<evidence type="ECO:0000256" key="4">
    <source>
        <dbReference type="ARBA" id="ARBA00022475"/>
    </source>
</evidence>
<dbReference type="Gene3D" id="1.10.287.130">
    <property type="match status" value="1"/>
</dbReference>
<evidence type="ECO:0000256" key="8">
    <source>
        <dbReference type="ARBA" id="ARBA00022777"/>
    </source>
</evidence>
<gene>
    <name evidence="13" type="ORF">FJR45_07395</name>
</gene>
<dbReference type="SMART" id="SM00388">
    <property type="entry name" value="HisKA"/>
    <property type="match status" value="1"/>
</dbReference>
<dbReference type="CDD" id="cd00082">
    <property type="entry name" value="HisKA"/>
    <property type="match status" value="1"/>
</dbReference>
<sequence>MKDNKYSAKYALIYTFLVSGILLTPLFFYLVYMKNIHSIQNELFLKEKSLLVVKAMEEFNQDDEYFEYPRFKTFQSGLYDEGFHPIFTLIDTPINYFKEGYYLEGNNAYLIVTLPKERYFGARYLVLKNEISFAPVYEKVFIILFTIVVFVFILSLFFLGSFAKPFQRINKQLDNFIKDSMHEINTPLSIINVNIDLYNRKHEQNKYMQRMKAAAKVLSNIYNDMDYLIKYERLHHEKKDIDLAEFLKERIEYFNEVAKMKNIQINASVQECKTVYMNDKELQRLIDNNISNAIKYSYENSNIDITLYKENEKCCLSFKDYGVGIEKVEKIFSRYYREDSSKGGFGIGLNIVKAIIDKENIELKIESLPKQGSLFIYTFPQKKTN</sequence>
<dbReference type="Proteomes" id="UP000593719">
    <property type="component" value="Chromosome"/>
</dbReference>
<evidence type="ECO:0000256" key="3">
    <source>
        <dbReference type="ARBA" id="ARBA00012438"/>
    </source>
</evidence>
<dbReference type="Pfam" id="PF00512">
    <property type="entry name" value="HisKA"/>
    <property type="match status" value="1"/>
</dbReference>
<keyword evidence="4" id="KW-1003">Cell membrane</keyword>
<dbReference type="SMART" id="SM00387">
    <property type="entry name" value="HATPase_c"/>
    <property type="match status" value="1"/>
</dbReference>
<evidence type="ECO:0000256" key="7">
    <source>
        <dbReference type="ARBA" id="ARBA00022692"/>
    </source>
</evidence>